<comment type="caution">
    <text evidence="1">The sequence shown here is derived from an EMBL/GenBank/DDBJ whole genome shotgun (WGS) entry which is preliminary data.</text>
</comment>
<evidence type="ECO:0000313" key="2">
    <source>
        <dbReference type="Proteomes" id="UP000188613"/>
    </source>
</evidence>
<accession>A0A1V2ABU4</accession>
<organism evidence="1 2">
    <name type="scientific">Domibacillus epiphyticus</name>
    <dbReference type="NCBI Taxonomy" id="1714355"/>
    <lineage>
        <taxon>Bacteria</taxon>
        <taxon>Bacillati</taxon>
        <taxon>Bacillota</taxon>
        <taxon>Bacilli</taxon>
        <taxon>Bacillales</taxon>
        <taxon>Bacillaceae</taxon>
        <taxon>Domibacillus</taxon>
    </lineage>
</organism>
<keyword evidence="2" id="KW-1185">Reference proteome</keyword>
<evidence type="ECO:0008006" key="3">
    <source>
        <dbReference type="Google" id="ProtNLM"/>
    </source>
</evidence>
<dbReference type="AlphaFoldDB" id="A0A1V2ABU4"/>
<evidence type="ECO:0000313" key="1">
    <source>
        <dbReference type="EMBL" id="OMP68468.1"/>
    </source>
</evidence>
<gene>
    <name evidence="1" type="ORF">BTO28_01850</name>
</gene>
<proteinExistence type="predicted"/>
<dbReference type="SUPFAM" id="SSF160104">
    <property type="entry name" value="Acetoacetate decarboxylase-like"/>
    <property type="match status" value="1"/>
</dbReference>
<dbReference type="InterPro" id="IPR018644">
    <property type="entry name" value="DUF2071"/>
</dbReference>
<dbReference type="InterPro" id="IPR023375">
    <property type="entry name" value="ADC_dom_sf"/>
</dbReference>
<dbReference type="PANTHER" id="PTHR39186">
    <property type="entry name" value="DUF2071 FAMILY PROTEIN"/>
    <property type="match status" value="1"/>
</dbReference>
<dbReference type="Gene3D" id="2.40.400.10">
    <property type="entry name" value="Acetoacetate decarboxylase-like"/>
    <property type="match status" value="1"/>
</dbReference>
<dbReference type="EMBL" id="MSFI01000002">
    <property type="protein sequence ID" value="OMP68468.1"/>
    <property type="molecule type" value="Genomic_DNA"/>
</dbReference>
<dbReference type="Proteomes" id="UP000188613">
    <property type="component" value="Unassembled WGS sequence"/>
</dbReference>
<dbReference type="PANTHER" id="PTHR39186:SF1">
    <property type="entry name" value="DUF2071 DOMAIN-CONTAINING PROTEIN"/>
    <property type="match status" value="1"/>
</dbReference>
<protein>
    <recommendedName>
        <fullName evidence="3">DUF2071 domain-containing protein</fullName>
    </recommendedName>
</protein>
<name>A0A1V2ABU4_9BACI</name>
<reference evidence="1 2" key="1">
    <citation type="submission" date="2016-12" db="EMBL/GenBank/DDBJ databases">
        <title>Domibacillus sp. SAB 38T whole genome sequencing.</title>
        <authorList>
            <person name="Verma A."/>
            <person name="Ojha A.K."/>
            <person name="Krishnamurthi S."/>
        </authorList>
    </citation>
    <scope>NUCLEOTIDE SEQUENCE [LARGE SCALE GENOMIC DNA]</scope>
    <source>
        <strain evidence="1 2">SAB 38</strain>
    </source>
</reference>
<dbReference type="Pfam" id="PF09844">
    <property type="entry name" value="DUF2071"/>
    <property type="match status" value="1"/>
</dbReference>
<sequence length="247" mass="28993">MTVDFVEVEQRPFPLPSTPWVMTQTWDNMLFAHWPVPAHFLKAYIPGTLDIDTFDGTAWLGVIPFHAHHTKLRGMPPFPLYHSYLELNVRTYVTHKGIPGVYFFSMDANKWPVVLGAKMGTSLPYKHAHMGIRVKDPVVHYKSRRKHPDSPKESFHVSYKQSSSIYLPAEDSLEYWLLERYCLWTIKDSALFRGDIHHDRWRITKAEATFHDNTMASFLPRYYFKSKPILHFSGNKNVFIWPLKKTR</sequence>